<keyword evidence="5" id="KW-0998">Cell outer membrane</keyword>
<comment type="similarity">
    <text evidence="2">Belongs to the MipA/OmpV family.</text>
</comment>
<dbReference type="PANTHER" id="PTHR38776">
    <property type="entry name" value="MLTA-INTERACTING PROTEIN-RELATED"/>
    <property type="match status" value="1"/>
</dbReference>
<dbReference type="GO" id="GO:0009279">
    <property type="term" value="C:cell outer membrane"/>
    <property type="evidence" value="ECO:0007669"/>
    <property type="project" value="UniProtKB-SubCell"/>
</dbReference>
<keyword evidence="8" id="KW-1185">Reference proteome</keyword>
<comment type="caution">
    <text evidence="7">The sequence shown here is derived from an EMBL/GenBank/DDBJ whole genome shotgun (WGS) entry which is preliminary data.</text>
</comment>
<evidence type="ECO:0000256" key="6">
    <source>
        <dbReference type="SAM" id="SignalP"/>
    </source>
</evidence>
<dbReference type="PANTHER" id="PTHR38776:SF1">
    <property type="entry name" value="MLTA-INTERACTING PROTEIN-RELATED"/>
    <property type="match status" value="1"/>
</dbReference>
<evidence type="ECO:0000256" key="2">
    <source>
        <dbReference type="ARBA" id="ARBA00005722"/>
    </source>
</evidence>
<evidence type="ECO:0000256" key="1">
    <source>
        <dbReference type="ARBA" id="ARBA00004442"/>
    </source>
</evidence>
<dbReference type="EMBL" id="JABBXH010000004">
    <property type="protein sequence ID" value="NMP32432.1"/>
    <property type="molecule type" value="Genomic_DNA"/>
</dbReference>
<feature type="chain" id="PRO_5031330181" evidence="6">
    <location>
        <begin position="23"/>
        <end position="285"/>
    </location>
</feature>
<dbReference type="RefSeq" id="WP_169075766.1">
    <property type="nucleotide sequence ID" value="NZ_JABBXH010000004.1"/>
</dbReference>
<proteinExistence type="inferred from homology"/>
<gene>
    <name evidence="7" type="ORF">HII17_12745</name>
</gene>
<comment type="subcellular location">
    <subcellularLocation>
        <location evidence="1">Cell outer membrane</location>
    </subcellularLocation>
</comment>
<evidence type="ECO:0000256" key="4">
    <source>
        <dbReference type="ARBA" id="ARBA00023136"/>
    </source>
</evidence>
<dbReference type="InterPro" id="IPR010583">
    <property type="entry name" value="MipA"/>
</dbReference>
<evidence type="ECO:0000256" key="3">
    <source>
        <dbReference type="ARBA" id="ARBA00022729"/>
    </source>
</evidence>
<reference evidence="7 8" key="1">
    <citation type="submission" date="2020-04" db="EMBL/GenBank/DDBJ databases">
        <title>Thalassotalea sp. M1531, isolated from the surface of marine red alga.</title>
        <authorList>
            <person name="Pang L."/>
            <person name="Lu D.-C."/>
        </authorList>
    </citation>
    <scope>NUCLEOTIDE SEQUENCE [LARGE SCALE GENOMIC DNA]</scope>
    <source>
        <strain evidence="7 8">M1531</strain>
    </source>
</reference>
<dbReference type="GO" id="GO:0009252">
    <property type="term" value="P:peptidoglycan biosynthetic process"/>
    <property type="evidence" value="ECO:0007669"/>
    <property type="project" value="TreeGrafter"/>
</dbReference>
<organism evidence="7 8">
    <name type="scientific">Thalassotalea algicola</name>
    <dbReference type="NCBI Taxonomy" id="2716224"/>
    <lineage>
        <taxon>Bacteria</taxon>
        <taxon>Pseudomonadati</taxon>
        <taxon>Pseudomonadota</taxon>
        <taxon>Gammaproteobacteria</taxon>
        <taxon>Alteromonadales</taxon>
        <taxon>Colwelliaceae</taxon>
        <taxon>Thalassotalea</taxon>
    </lineage>
</organism>
<protein>
    <submittedName>
        <fullName evidence="7">MipA/OmpV family protein</fullName>
    </submittedName>
</protein>
<keyword evidence="3 6" id="KW-0732">Signal</keyword>
<sequence length="285" mass="32478">MKRIIKLAIGILLLVLVAPTFANENANASDREHFPVKEQQDSADKMYWEVDVAFLLTYRKIIIPDIVEREKKISAAINLSGGFYYKDFFVEAAPLSGRPFTIGYSLFSDESQQVNLITESLFFKLDEDSQESGNMLDGINERKSSMEVGVEYFSILKKNDIRLKLLHDGLNRHNGTIATFEISRPFFTKHFMLVPGIAVSYVDDNAADYYYGVSREEVRSFRPEYHAKGSVISTVRVYLERPLNDSWSIVASGKYSYFGEGIADSPLVQGREDNYSFNFGVLWTF</sequence>
<dbReference type="AlphaFoldDB" id="A0A7Y0Q7Z5"/>
<evidence type="ECO:0000256" key="5">
    <source>
        <dbReference type="ARBA" id="ARBA00023237"/>
    </source>
</evidence>
<dbReference type="Pfam" id="PF06629">
    <property type="entry name" value="MipA"/>
    <property type="match status" value="1"/>
</dbReference>
<evidence type="ECO:0000313" key="7">
    <source>
        <dbReference type="EMBL" id="NMP32432.1"/>
    </source>
</evidence>
<evidence type="ECO:0000313" key="8">
    <source>
        <dbReference type="Proteomes" id="UP000568664"/>
    </source>
</evidence>
<feature type="signal peptide" evidence="6">
    <location>
        <begin position="1"/>
        <end position="22"/>
    </location>
</feature>
<name>A0A7Y0Q7Z5_9GAMM</name>
<accession>A0A7Y0Q7Z5</accession>
<keyword evidence="4" id="KW-0472">Membrane</keyword>
<dbReference type="Proteomes" id="UP000568664">
    <property type="component" value="Unassembled WGS sequence"/>
</dbReference>